<dbReference type="InterPro" id="IPR038459">
    <property type="entry name" value="MT_TRM10-typ_sf"/>
</dbReference>
<dbReference type="EMBL" id="CAKOGP040001825">
    <property type="protein sequence ID" value="CAJ1953469.1"/>
    <property type="molecule type" value="Genomic_DNA"/>
</dbReference>
<accession>A0AAD2FTR8</accession>
<protein>
    <recommendedName>
        <fullName evidence="5">SAM-dependent MTase TRM10-type domain-containing protein</fullName>
    </recommendedName>
</protein>
<keyword evidence="7" id="KW-1185">Reference proteome</keyword>
<sequence length="251" mass="28317">MTDQHEIDAVATDLLSSLEIGNESSNEVDTLICDVGYGFPKEKKPRREKVNAVTRQIVNFLEWQVEASENDPNKPLALVKVVGCHDNHTRSVLEDRTKALLKTDKLPSHVVFTCNSLEDVCSPENNTTTKYIYLSPDAEEAVDPAKRPPSTVIIGMLIDRRVQPNRSRDRALGLDFTPQRWALGECFAEINPKEPLNVDCILEGMQQWWWNCESGVSKESFIQAASQAIEHHAKRHPSRPIHLPAQSEKCH</sequence>
<evidence type="ECO:0000313" key="7">
    <source>
        <dbReference type="Proteomes" id="UP001295423"/>
    </source>
</evidence>
<dbReference type="Proteomes" id="UP001295423">
    <property type="component" value="Unassembled WGS sequence"/>
</dbReference>
<dbReference type="GO" id="GO:0008168">
    <property type="term" value="F:methyltransferase activity"/>
    <property type="evidence" value="ECO:0007669"/>
    <property type="project" value="UniProtKB-KW"/>
</dbReference>
<dbReference type="AlphaFoldDB" id="A0AAD2FTR8"/>
<evidence type="ECO:0000256" key="1">
    <source>
        <dbReference type="ARBA" id="ARBA00022603"/>
    </source>
</evidence>
<keyword evidence="3" id="KW-0949">S-adenosyl-L-methionine</keyword>
<evidence type="ECO:0000256" key="3">
    <source>
        <dbReference type="ARBA" id="ARBA00022691"/>
    </source>
</evidence>
<keyword evidence="1" id="KW-0489">Methyltransferase</keyword>
<evidence type="ECO:0000313" key="6">
    <source>
        <dbReference type="EMBL" id="CAJ1953469.1"/>
    </source>
</evidence>
<dbReference type="Gene3D" id="3.40.1280.30">
    <property type="match status" value="1"/>
</dbReference>
<organism evidence="6 7">
    <name type="scientific">Cylindrotheca closterium</name>
    <dbReference type="NCBI Taxonomy" id="2856"/>
    <lineage>
        <taxon>Eukaryota</taxon>
        <taxon>Sar</taxon>
        <taxon>Stramenopiles</taxon>
        <taxon>Ochrophyta</taxon>
        <taxon>Bacillariophyta</taxon>
        <taxon>Bacillariophyceae</taxon>
        <taxon>Bacillariophycidae</taxon>
        <taxon>Bacillariales</taxon>
        <taxon>Bacillariaceae</taxon>
        <taxon>Cylindrotheca</taxon>
    </lineage>
</organism>
<proteinExistence type="predicted"/>
<dbReference type="InterPro" id="IPR028564">
    <property type="entry name" value="MT_TRM10-typ"/>
</dbReference>
<reference evidence="6" key="1">
    <citation type="submission" date="2023-08" db="EMBL/GenBank/DDBJ databases">
        <authorList>
            <person name="Audoor S."/>
            <person name="Bilcke G."/>
        </authorList>
    </citation>
    <scope>NUCLEOTIDE SEQUENCE</scope>
</reference>
<dbReference type="GO" id="GO:0032259">
    <property type="term" value="P:methylation"/>
    <property type="evidence" value="ECO:0007669"/>
    <property type="project" value="UniProtKB-KW"/>
</dbReference>
<feature type="domain" description="SAM-dependent MTase TRM10-type" evidence="5">
    <location>
        <begin position="1"/>
        <end position="243"/>
    </location>
</feature>
<evidence type="ECO:0000259" key="5">
    <source>
        <dbReference type="PROSITE" id="PS51675"/>
    </source>
</evidence>
<gene>
    <name evidence="6" type="ORF">CYCCA115_LOCUS14069</name>
</gene>
<keyword evidence="2" id="KW-0808">Transferase</keyword>
<dbReference type="PROSITE" id="PS51675">
    <property type="entry name" value="SAM_MT_TRM10"/>
    <property type="match status" value="1"/>
</dbReference>
<evidence type="ECO:0000256" key="4">
    <source>
        <dbReference type="SAM" id="MobiDB-lite"/>
    </source>
</evidence>
<name>A0AAD2FTR8_9STRA</name>
<feature type="region of interest" description="Disordered" evidence="4">
    <location>
        <begin position="232"/>
        <end position="251"/>
    </location>
</feature>
<comment type="caution">
    <text evidence="6">The sequence shown here is derived from an EMBL/GenBank/DDBJ whole genome shotgun (WGS) entry which is preliminary data.</text>
</comment>
<evidence type="ECO:0000256" key="2">
    <source>
        <dbReference type="ARBA" id="ARBA00022679"/>
    </source>
</evidence>